<protein>
    <submittedName>
        <fullName evidence="1">Uncharacterized protein</fullName>
    </submittedName>
</protein>
<dbReference type="Proteomes" id="UP001225134">
    <property type="component" value="Unassembled WGS sequence"/>
</dbReference>
<organism evidence="1 2">
    <name type="scientific">Sneathia sanguinegens</name>
    <dbReference type="NCBI Taxonomy" id="40543"/>
    <lineage>
        <taxon>Bacteria</taxon>
        <taxon>Fusobacteriati</taxon>
        <taxon>Fusobacteriota</taxon>
        <taxon>Fusobacteriia</taxon>
        <taxon>Fusobacteriales</taxon>
        <taxon>Leptotrichiaceae</taxon>
        <taxon>Sneathia</taxon>
    </lineage>
</organism>
<evidence type="ECO:0000313" key="1">
    <source>
        <dbReference type="EMBL" id="MDK9580798.1"/>
    </source>
</evidence>
<sequence>MKKIIMILMMMITFVGFTSNKPKDNFDYDKYVGYYTYEGEESTSIKTEIRKLKNGKYILIDYTYMYGSGYNGKLPYFKLISKNESLYSKNKIQNILKGDKLIRKYGNENFVYKKDSKQEINDFISDEDYKIEKFYDGDKIQY</sequence>
<name>A0ABT7HJV0_9FUSO</name>
<dbReference type="RefSeq" id="WP_285153049.1">
    <property type="nucleotide sequence ID" value="NZ_JASSPP010000007.1"/>
</dbReference>
<accession>A0ABT7HJV0</accession>
<proteinExistence type="predicted"/>
<reference evidence="1 2" key="1">
    <citation type="submission" date="2023-06" db="EMBL/GenBank/DDBJ databases">
        <title>Antibody response to the Sneathia vaginalis cytopathogenic toxin A during pregnancy.</title>
        <authorList>
            <person name="Mccoy Z.T."/>
            <person name="Serrano M.G."/>
            <person name="Spaine K."/>
            <person name="Edwards D.J."/>
            <person name="Buck G.A."/>
            <person name="Jefferson K."/>
        </authorList>
    </citation>
    <scope>NUCLEOTIDE SEQUENCE [LARGE SCALE GENOMIC DNA]</scope>
    <source>
        <strain evidence="1 2">CCUG 42621</strain>
    </source>
</reference>
<keyword evidence="2" id="KW-1185">Reference proteome</keyword>
<dbReference type="EMBL" id="JASSPP010000007">
    <property type="protein sequence ID" value="MDK9580798.1"/>
    <property type="molecule type" value="Genomic_DNA"/>
</dbReference>
<evidence type="ECO:0000313" key="2">
    <source>
        <dbReference type="Proteomes" id="UP001225134"/>
    </source>
</evidence>
<gene>
    <name evidence="1" type="ORF">QQA45_04615</name>
</gene>
<comment type="caution">
    <text evidence="1">The sequence shown here is derived from an EMBL/GenBank/DDBJ whole genome shotgun (WGS) entry which is preliminary data.</text>
</comment>